<feature type="transmembrane region" description="Helical" evidence="10">
    <location>
        <begin position="232"/>
        <end position="250"/>
    </location>
</feature>
<comment type="cofactor">
    <cofactor evidence="10">
        <name>FMN</name>
        <dbReference type="ChEBI" id="CHEBI:58210"/>
    </cofactor>
</comment>
<keyword evidence="8 10" id="KW-1133">Transmembrane helix</keyword>
<evidence type="ECO:0000256" key="6">
    <source>
        <dbReference type="ARBA" id="ARBA00022967"/>
    </source>
</evidence>
<evidence type="ECO:0000256" key="5">
    <source>
        <dbReference type="ARBA" id="ARBA00022692"/>
    </source>
</evidence>
<feature type="transmembrane region" description="Helical" evidence="10">
    <location>
        <begin position="73"/>
        <end position="90"/>
    </location>
</feature>
<dbReference type="OrthoDB" id="9776359at2"/>
<keyword evidence="4 10" id="KW-0288">FMN</keyword>
<protein>
    <recommendedName>
        <fullName evidence="10">Ion-translocating oxidoreductase complex subunit D</fullName>
        <ecNumber evidence="10">7.-.-.-</ecNumber>
    </recommendedName>
    <alternativeName>
        <fullName evidence="10">Rnf electron transport complex subunit D</fullName>
    </alternativeName>
</protein>
<feature type="transmembrane region" description="Helical" evidence="10">
    <location>
        <begin position="311"/>
        <end position="330"/>
    </location>
</feature>
<keyword evidence="5 10" id="KW-0812">Transmembrane</keyword>
<dbReference type="HAMAP" id="MF_00462">
    <property type="entry name" value="RsxD_RnfD"/>
    <property type="match status" value="1"/>
</dbReference>
<evidence type="ECO:0000256" key="3">
    <source>
        <dbReference type="ARBA" id="ARBA00022630"/>
    </source>
</evidence>
<name>A0A4R3LIU9_9GAMM</name>
<dbReference type="Pfam" id="PF03116">
    <property type="entry name" value="NQR2_RnfD_RnfE"/>
    <property type="match status" value="1"/>
</dbReference>
<dbReference type="EMBL" id="SMAF01000004">
    <property type="protein sequence ID" value="TCT00162.1"/>
    <property type="molecule type" value="Genomic_DNA"/>
</dbReference>
<evidence type="ECO:0000256" key="1">
    <source>
        <dbReference type="ARBA" id="ARBA00022448"/>
    </source>
</evidence>
<feature type="transmembrane region" description="Helical" evidence="10">
    <location>
        <begin position="208"/>
        <end position="225"/>
    </location>
</feature>
<comment type="subunit">
    <text evidence="10">The complex is composed of six subunits: RnfA, RnfB, RnfC, RnfD, RnfE and RnfG.</text>
</comment>
<reference evidence="11 12" key="1">
    <citation type="submission" date="2019-03" db="EMBL/GenBank/DDBJ databases">
        <title>Genomic Encyclopedia of Type Strains, Phase IV (KMG-IV): sequencing the most valuable type-strain genomes for metagenomic binning, comparative biology and taxonomic classification.</title>
        <authorList>
            <person name="Goeker M."/>
        </authorList>
    </citation>
    <scope>NUCLEOTIDE SEQUENCE [LARGE SCALE GENOMIC DNA]</scope>
    <source>
        <strain evidence="11 12">DSM 21944</strain>
    </source>
</reference>
<feature type="transmembrane region" description="Helical" evidence="10">
    <location>
        <begin position="287"/>
        <end position="305"/>
    </location>
</feature>
<evidence type="ECO:0000256" key="9">
    <source>
        <dbReference type="ARBA" id="ARBA00023136"/>
    </source>
</evidence>
<feature type="transmembrane region" description="Helical" evidence="10">
    <location>
        <begin position="256"/>
        <end position="275"/>
    </location>
</feature>
<dbReference type="EC" id="7.-.-.-" evidence="10"/>
<evidence type="ECO:0000313" key="12">
    <source>
        <dbReference type="Proteomes" id="UP000294599"/>
    </source>
</evidence>
<dbReference type="GO" id="GO:0005886">
    <property type="term" value="C:plasma membrane"/>
    <property type="evidence" value="ECO:0007669"/>
    <property type="project" value="UniProtKB-SubCell"/>
</dbReference>
<evidence type="ECO:0000313" key="11">
    <source>
        <dbReference type="EMBL" id="TCT00162.1"/>
    </source>
</evidence>
<dbReference type="InterPro" id="IPR004338">
    <property type="entry name" value="NqrB/RnfD"/>
</dbReference>
<keyword evidence="7 10" id="KW-0249">Electron transport</keyword>
<keyword evidence="2 10" id="KW-0597">Phosphoprotein</keyword>
<dbReference type="PANTHER" id="PTHR30578:SF0">
    <property type="entry name" value="ION-TRANSLOCATING OXIDOREDUCTASE COMPLEX SUBUNIT D"/>
    <property type="match status" value="1"/>
</dbReference>
<dbReference type="PANTHER" id="PTHR30578">
    <property type="entry name" value="ELECTRON TRANSPORT COMPLEX PROTEIN RNFD"/>
    <property type="match status" value="1"/>
</dbReference>
<comment type="similarity">
    <text evidence="10">Belongs to the NqrB/RnfD family.</text>
</comment>
<comment type="function">
    <text evidence="10">Part of a membrane-bound complex that couples electron transfer with translocation of ions across the membrane.</text>
</comment>
<comment type="subcellular location">
    <subcellularLocation>
        <location evidence="10">Cell inner membrane</location>
        <topology evidence="10">Multi-pass membrane protein</topology>
    </subcellularLocation>
</comment>
<keyword evidence="6 10" id="KW-1278">Translocase</keyword>
<keyword evidence="12" id="KW-1185">Reference proteome</keyword>
<dbReference type="AlphaFoldDB" id="A0A4R3LIU9"/>
<sequence>MRTFETAQAPHRPPARSLRSVMLLVCAALLPGTLVQAVMLGSGVIVQVLLCTTFALLVEAVMLRLRGQPLSRFLFDGSALVTAWLFALCIPPLAPWWIAATGMLAAIGMAKQAFGGLGRNPFNPAMVGYVLVLLCWPLEVSRWGATPGDWVPGVVDSVRAVITGAFPGGWDAVTGATPLTVEHELMARGMTLPEIQADARITGSPHPASWSALAFALGGLALCALRVVDWRTPLSVIGGIVLLATPPWILDGDLNASPLHHLLSGGLVLAAFFIASDPVSGAGTARGRWLFGFGFAALVLVFRAWGPHPDGIAFAILLMNGLAPLIDRYTAPRRFGQGR</sequence>
<dbReference type="NCBIfam" id="TIGR01946">
    <property type="entry name" value="rnfD"/>
    <property type="match status" value="1"/>
</dbReference>
<keyword evidence="10" id="KW-1003">Cell membrane</keyword>
<evidence type="ECO:0000256" key="10">
    <source>
        <dbReference type="HAMAP-Rule" id="MF_00462"/>
    </source>
</evidence>
<gene>
    <name evidence="10" type="primary">rnfD</name>
    <name evidence="11" type="ORF">EDC25_104154</name>
</gene>
<feature type="modified residue" description="FMN phosphoryl threonine" evidence="10">
    <location>
        <position position="177"/>
    </location>
</feature>
<evidence type="ECO:0000256" key="2">
    <source>
        <dbReference type="ARBA" id="ARBA00022553"/>
    </source>
</evidence>
<organism evidence="11 12">
    <name type="scientific">Pseudofulvimonas gallinarii</name>
    <dbReference type="NCBI Taxonomy" id="634155"/>
    <lineage>
        <taxon>Bacteria</taxon>
        <taxon>Pseudomonadati</taxon>
        <taxon>Pseudomonadota</taxon>
        <taxon>Gammaproteobacteria</taxon>
        <taxon>Lysobacterales</taxon>
        <taxon>Rhodanobacteraceae</taxon>
        <taxon>Pseudofulvimonas</taxon>
    </lineage>
</organism>
<evidence type="ECO:0000256" key="7">
    <source>
        <dbReference type="ARBA" id="ARBA00022982"/>
    </source>
</evidence>
<evidence type="ECO:0000256" key="4">
    <source>
        <dbReference type="ARBA" id="ARBA00022643"/>
    </source>
</evidence>
<keyword evidence="3 10" id="KW-0285">Flavoprotein</keyword>
<keyword evidence="9 10" id="KW-0472">Membrane</keyword>
<dbReference type="Proteomes" id="UP000294599">
    <property type="component" value="Unassembled WGS sequence"/>
</dbReference>
<dbReference type="GO" id="GO:0055085">
    <property type="term" value="P:transmembrane transport"/>
    <property type="evidence" value="ECO:0007669"/>
    <property type="project" value="InterPro"/>
</dbReference>
<dbReference type="InterPro" id="IPR011303">
    <property type="entry name" value="RnfD_bac"/>
</dbReference>
<accession>A0A4R3LIU9</accession>
<dbReference type="RefSeq" id="WP_123521690.1">
    <property type="nucleotide sequence ID" value="NZ_JBHLWF010000088.1"/>
</dbReference>
<feature type="transmembrane region" description="Helical" evidence="10">
    <location>
        <begin position="21"/>
        <end position="38"/>
    </location>
</feature>
<keyword evidence="1 10" id="KW-0813">Transport</keyword>
<proteinExistence type="inferred from homology"/>
<evidence type="ECO:0000256" key="8">
    <source>
        <dbReference type="ARBA" id="ARBA00022989"/>
    </source>
</evidence>
<feature type="transmembrane region" description="Helical" evidence="10">
    <location>
        <begin position="44"/>
        <end position="61"/>
    </location>
</feature>
<keyword evidence="10" id="KW-0997">Cell inner membrane</keyword>
<dbReference type="GO" id="GO:0022900">
    <property type="term" value="P:electron transport chain"/>
    <property type="evidence" value="ECO:0007669"/>
    <property type="project" value="UniProtKB-UniRule"/>
</dbReference>
<comment type="caution">
    <text evidence="11">The sequence shown here is derived from an EMBL/GenBank/DDBJ whole genome shotgun (WGS) entry which is preliminary data.</text>
</comment>